<evidence type="ECO:0000313" key="5">
    <source>
        <dbReference type="Proteomes" id="UP000245839"/>
    </source>
</evidence>
<evidence type="ECO:0000313" key="4">
    <source>
        <dbReference type="EMBL" id="SSA41737.1"/>
    </source>
</evidence>
<reference evidence="4 6" key="1">
    <citation type="submission" date="2016-10" db="EMBL/GenBank/DDBJ databases">
        <authorList>
            <person name="Cai Z."/>
        </authorList>
    </citation>
    <scope>NUCLEOTIDE SEQUENCE [LARGE SCALE GENOMIC DNA]</scope>
    <source>
        <strain evidence="4 6">DSM 25227</strain>
    </source>
</reference>
<sequence>MTNFDAPGDILLRGLDASFGNRASIDTEILSDGRVLGLLTQAGVTRAAFLDAEGRIAGRPFTFEGLGAVSDVAATADGGFVAVSLVSDGVPLAQGDPGYADFDPDRTGAQIRVQNFDATGRAASEVAVVADMRAYLTAPKIAATAEAYAIVFGEAQLAPPRGNSSPAATYDGADLKLLRLNSELVPVGPSSLLPLADDDPDSDHTVTGLARSPDGGFAVVYEASDAEALSLVDEVSIRFDAYLQAFDADGIQVGGPTLLRGSGAFEVAGTGSIAPHVIALSNGDYAVSWTGAYEGAYLQTFDADGTATADRTGVGLGWDTSKRLAQTAEGAIVVETVGIASVFPDFDSFDEFDLRSLSSFAPDLTPLHAPAPLVFTGGVDLSTWAETVRYGDFALVPLSGGGVMALRLVGEGRETVDLTRTIYRDLPVEVTSRPVDRGPLTGTAEDDVLAVTLPAGLPPEARGGLLSGEGGDDLLSGDIGDDTFYGGSGADTMIGRWGSDAYYVDDPGDLILEAPGDLGEDSVFASVDLNLTSIWVEAGILVGEDDVDLTGNERTVMLSGNAGANVIRGGALGEAIDSGAGADTVSGGAGADTIDGGFGGAVLDMLDGDRGVVVNLIERFAEDAFGFRDSVTGFTGVDGTRRADNILGSRFADLLSGGAGDDSLNGAGGADTLIGGQGDDTLHGALGGDLVRADVAAPGGVVVRLEGGPDGRGAMRDGWGGRDVLISIGAVEGSAFDDDIAGNANGNRLDGGSGGADLIRGLGGDDTISGGGDGSVYVGGAGADMFQLRAGVQGVVTISDFEAGDRLALDDQLFGLGGASVDFREVSAAAAGAAVRSGQFLYDRESGQIRIDRDGAEGTEAPIAVAVIEGGGPIGAQDVLLF</sequence>
<dbReference type="AlphaFoldDB" id="A0A2Y9AH95"/>
<proteinExistence type="predicted"/>
<dbReference type="InterPro" id="IPR050557">
    <property type="entry name" value="RTX_toxin/Mannuronan_C5-epim"/>
</dbReference>
<dbReference type="SUPFAM" id="SSF51120">
    <property type="entry name" value="beta-Roll"/>
    <property type="match status" value="4"/>
</dbReference>
<dbReference type="Proteomes" id="UP000251571">
    <property type="component" value="Unassembled WGS sequence"/>
</dbReference>
<dbReference type="InterPro" id="IPR018511">
    <property type="entry name" value="Hemolysin-typ_Ca-bd_CS"/>
</dbReference>
<organism evidence="4 6">
    <name type="scientific">Jannaschia seohaensis</name>
    <dbReference type="NCBI Taxonomy" id="475081"/>
    <lineage>
        <taxon>Bacteria</taxon>
        <taxon>Pseudomonadati</taxon>
        <taxon>Pseudomonadota</taxon>
        <taxon>Alphaproteobacteria</taxon>
        <taxon>Rhodobacterales</taxon>
        <taxon>Roseobacteraceae</taxon>
        <taxon>Jannaschia</taxon>
    </lineage>
</organism>
<dbReference type="EMBL" id="QGDJ01000002">
    <property type="protein sequence ID" value="PWJ21326.1"/>
    <property type="molecule type" value="Genomic_DNA"/>
</dbReference>
<dbReference type="GO" id="GO:0005576">
    <property type="term" value="C:extracellular region"/>
    <property type="evidence" value="ECO:0007669"/>
    <property type="project" value="UniProtKB-SubCell"/>
</dbReference>
<dbReference type="Proteomes" id="UP000245839">
    <property type="component" value="Unassembled WGS sequence"/>
</dbReference>
<dbReference type="InterPro" id="IPR011049">
    <property type="entry name" value="Serralysin-like_metalloprot_C"/>
</dbReference>
<dbReference type="Pfam" id="PF00353">
    <property type="entry name" value="HemolysinCabind"/>
    <property type="match status" value="5"/>
</dbReference>
<dbReference type="GO" id="GO:0005509">
    <property type="term" value="F:calcium ion binding"/>
    <property type="evidence" value="ECO:0007669"/>
    <property type="project" value="InterPro"/>
</dbReference>
<evidence type="ECO:0000313" key="3">
    <source>
        <dbReference type="EMBL" id="PWJ21326.1"/>
    </source>
</evidence>
<evidence type="ECO:0000256" key="1">
    <source>
        <dbReference type="ARBA" id="ARBA00004613"/>
    </source>
</evidence>
<dbReference type="PRINTS" id="PR00313">
    <property type="entry name" value="CABNDNGRPT"/>
</dbReference>
<keyword evidence="2" id="KW-0964">Secreted</keyword>
<dbReference type="EMBL" id="UETC01000002">
    <property type="protein sequence ID" value="SSA41737.1"/>
    <property type="molecule type" value="Genomic_DNA"/>
</dbReference>
<name>A0A2Y9AH95_9RHOB</name>
<reference evidence="3 5" key="2">
    <citation type="submission" date="2018-03" db="EMBL/GenBank/DDBJ databases">
        <title>Genomic Encyclopedia of Archaeal and Bacterial Type Strains, Phase II (KMG-II): from individual species to whole genera.</title>
        <authorList>
            <person name="Goeker M."/>
        </authorList>
    </citation>
    <scope>NUCLEOTIDE SEQUENCE [LARGE SCALE GENOMIC DNA]</scope>
    <source>
        <strain evidence="3 5">DSM 25227</strain>
    </source>
</reference>
<dbReference type="PANTHER" id="PTHR38340:SF1">
    <property type="entry name" value="S-LAYER PROTEIN"/>
    <property type="match status" value="1"/>
</dbReference>
<keyword evidence="5" id="KW-1185">Reference proteome</keyword>
<evidence type="ECO:0000313" key="6">
    <source>
        <dbReference type="Proteomes" id="UP000251571"/>
    </source>
</evidence>
<dbReference type="InterPro" id="IPR001343">
    <property type="entry name" value="Hemolysn_Ca-bd"/>
</dbReference>
<gene>
    <name evidence="3" type="ORF">BCF38_102577</name>
    <name evidence="4" type="ORF">SAMN05421539_102577</name>
</gene>
<dbReference type="PANTHER" id="PTHR38340">
    <property type="entry name" value="S-LAYER PROTEIN"/>
    <property type="match status" value="1"/>
</dbReference>
<evidence type="ECO:0008006" key="7">
    <source>
        <dbReference type="Google" id="ProtNLM"/>
    </source>
</evidence>
<dbReference type="Gene3D" id="2.150.10.10">
    <property type="entry name" value="Serralysin-like metalloprotease, C-terminal"/>
    <property type="match status" value="3"/>
</dbReference>
<comment type="subcellular location">
    <subcellularLocation>
        <location evidence="1">Secreted</location>
    </subcellularLocation>
</comment>
<dbReference type="PROSITE" id="PS00330">
    <property type="entry name" value="HEMOLYSIN_CALCIUM"/>
    <property type="match status" value="1"/>
</dbReference>
<evidence type="ECO:0000256" key="2">
    <source>
        <dbReference type="ARBA" id="ARBA00022525"/>
    </source>
</evidence>
<protein>
    <recommendedName>
        <fullName evidence="7">Ca2+-binding RTX toxin-like protein</fullName>
    </recommendedName>
</protein>
<accession>A0A2Y9AH95</accession>
<dbReference type="RefSeq" id="WP_109563647.1">
    <property type="nucleotide sequence ID" value="NZ_QGDJ01000002.1"/>
</dbReference>
<dbReference type="OrthoDB" id="9795675at2"/>